<keyword evidence="10 20" id="KW-0067">ATP-binding</keyword>
<dbReference type="InterPro" id="IPR013602">
    <property type="entry name" value="Dynein_heavy_linker"/>
</dbReference>
<dbReference type="GO" id="GO:0005874">
    <property type="term" value="C:microtubule"/>
    <property type="evidence" value="ECO:0007669"/>
    <property type="project" value="UniProtKB-KW"/>
</dbReference>
<dbReference type="PRINTS" id="PR00380">
    <property type="entry name" value="KINESINHEAVY"/>
</dbReference>
<proteinExistence type="inferred from homology"/>
<keyword evidence="16" id="KW-0206">Cytoskeleton</keyword>
<keyword evidence="13 21" id="KW-0175">Coiled coil</keyword>
<keyword evidence="7" id="KW-0677">Repeat</keyword>
<dbReference type="PROSITE" id="PS50067">
    <property type="entry name" value="KINESIN_MOTOR_2"/>
    <property type="match status" value="1"/>
</dbReference>
<dbReference type="CDD" id="cd00009">
    <property type="entry name" value="AAA"/>
    <property type="match status" value="1"/>
</dbReference>
<dbReference type="InterPro" id="IPR004273">
    <property type="entry name" value="Dynein_heavy_D6_P-loop"/>
</dbReference>
<dbReference type="Gene3D" id="1.20.1270.280">
    <property type="match status" value="1"/>
</dbReference>
<evidence type="ECO:0000256" key="15">
    <source>
        <dbReference type="ARBA" id="ARBA00023175"/>
    </source>
</evidence>
<dbReference type="InterPro" id="IPR026983">
    <property type="entry name" value="DHC"/>
</dbReference>
<evidence type="ECO:0000256" key="2">
    <source>
        <dbReference type="ARBA" id="ARBA00004430"/>
    </source>
</evidence>
<feature type="compositionally biased region" description="Polar residues" evidence="22">
    <location>
        <begin position="76"/>
        <end position="87"/>
    </location>
</feature>
<feature type="region of interest" description="Disordered" evidence="22">
    <location>
        <begin position="575"/>
        <end position="633"/>
    </location>
</feature>
<evidence type="ECO:0000256" key="8">
    <source>
        <dbReference type="ARBA" id="ARBA00022741"/>
    </source>
</evidence>
<dbReference type="FunFam" id="1.10.8.710:FF:000002">
    <property type="entry name" value="dynein heavy chain 17, axonemal"/>
    <property type="match status" value="1"/>
</dbReference>
<sequence>MNFNHQKLLSCLHVGQKVDIQRSNGRIHQAVIIKVNNAAKTLTVEWEEKNEGKGKEVDLSDIVQLNPNLFTSVTHGTTHNGAINHDQNNNNNNNNSDHYLSDNALGHTTTRRAKQDHDNFRKQQLQPAPTSRPGAISNAGTLNMTNDISPHRQQNTYMATTDTNKSKVVKEIERIAANRVQRRVRHEERRQKLSEVDHSIPAWEFHAMITEYRQQLEIKPLTINDPQKDLKICVCIRKRPITKKELNKKDIDVLTIPNKDHVIVHLPKVKVDLTKYIDNQKFRFDYTFRESCNNDIVYHFTAKPLVQLLFLGYSPMVFAYGQTGAGKTFTMGGDLSQRDVDFSKGIYALTANDIFIHLNKPPNKGQYNVYCTFFEIYCTKVFDLFNEKKRLRVLEDHKNLVQVVGKKEEHVETVDQVMALIRRGMSVRTSGTTSANEHSSRSHAIFQMTLKKKTANKEYGKISLIDLAGSERGRDTQTTDKITLMEGAQINKSLLTLKECIRSLGRNAEHIPFRGSTLTKVLRDSFIGEKSKVCMIAMISPGSSDVEHTLNTLRYADRVKELNVDELMQRGAEIHQKQNLNDPYDLHIPDDDDDDDDDDHLNESIIQPLVSSRPNVRKDQQPSNNNKRTLVSQPLRRKFENAIARSHEVEDVTLEYHHELVDELPQMVSNHQTLLDLSTRMNYDREDYAKQLIHVIEKQQQHLTKLRTKALQMRDAVATNYFYRWKDGSCIEVGPVKYEKTQSAPNAANGQGALDNDGSSGIGPSGAKTSIATSSSNQEAQHIYSFYDDIRYIPEIHEMATATHGVVSNTINNMMKFLLKFRNFKHLWRTDKLAVCEKFFAKNPSLGTFDEEVNRYQKNFDELEAMTKSKEFDFVKLNLTSFLNDLISQAKETIHMFSKFLADDAKARLFELRDKLDEYENNLKRSTDTLEDLKFVLRTIAEIQNQSDVVETKINLVKDKYNLLESYNQKASEEESLIIISLNRRWGEIFIHSKHRDVNLTRVKSRFTEITLIQLDRLRKSIGAFADKFARHGPGSIKNGDELPQGLKLMKTYRDELTRLEADKQELTNAEKLFNLSISSYPELYIIQKEMKNLEKLYQLYEQQLKTRQQWSETLWRDLDVQLLIDGIENFIKELKKMPREIKAMPLAKLIELNMREFRESLPLMLDLKNEALRERHWRMLMKETNIEFDMNPESFTLENLFQMNLQRFNDSIQNIVTSATKELQIEKGVREVVDAWDKMKFNVIKYVKGNQDRGFVLGACDEVLQALDDHTMALQSMAGSRFIGPFLSTVQQWEKSLSLIAEVIGVWIQVQRKWMYLEGKLTQNNLYSMQEYLHILGIFVSGDIRSQLPEEAKKFDEKNKLFKTIMTDAYRDPLIKKQCHITTRLADLLAILQGLEHCQKSLNDYLDSKRNAFPRFFFISDDELLSILGSAEPSAIQEHMIKMFDNISSLRLIKVSDTVTQAQAMLSAEKEEMPFKQSIVTEGRVEDWMTKVLEEMRRTNKAITKEAVYYYRFRKTRIGWMYNYQGMVVLAANQIWWSWEVEDTFNKVAKGQKMAMKNYAKQLNTQIEEVVTEIRNPLASNDRKKFNTVLIIDVHAKDIIDKFVRDSILNAREFDWESQLRFYWINEPDELMIRQCTGEFGYGYEYMGLNGRLVITPLTDRIYLTITQALSMYLGCAPAGPAGTGKTESVKDLAKALGILCVVTNCGEGMDSLAIGKNLNGLCQSGAWGCFDEFNRIDASVLSVISSQLKTIQQGLIIKAKRFVFEGTEIGLDGRVGTFITMNPGYAGRTELPESIKALFRPVVVIVPDLQQICEIMLFSEGFSLAKMLAKKMVVLYNLSREQLSKQHHYDFGLRALKSVLVMAGELKRNSSELPEDIVLMRALRDMNMPKFIYEDVPLFQGLINDLFPGLKCDRVTYPTFDKAVRDSIAHMNNVVDEVQVDKVVQLYETMMTRHSTMVVGPTGGGKSTVISILTQAQTRMGLPTKVFTLNPKACSVIELYGFLDTATRDWTDGLLSNIFREINKPTDKKERRYILYDGDVDALWIENMNSVMDDNKLLTLANGERIRLQSHCAMLFEVGDLQYASPATVSRCGMVFVDPKDLKYRPFWTRWCSLREKKDEQKCFNRLFDKYVPPLITLILEGMIDGKQGDRLKQIIPLTNLNMTSQLCYMLESLLQPYENISDPLEDIIYSCYFIQALYWSLGAGLTEQSRVIFDAQVKYIASMSLVDEGSDGTAKYDELPTHEATLFEYFFDASKECWISWKRLVPQYVHNPERKFYEILVPTIDTCRSDWLLQLSYRIKRPVLFVGESGTSKTATIHSFLRKLSPDQNLLLNINFSSRTSSMDVQRNFESNVEKRTKDTFGPPPGKKLVVFIDDLNMPIVDTYGTQQPIALLKLLLEKGGMYDRGKDLNWKKYQDMIFVAAMGKPGGGRNDVDPRFISLFGVFNITFPSEESLFLIYNSILEGHLQTFNKDVQDVAPILTRMTMELYHSILDALPPTPSKFHYIFNLRDLSRIFNGLVSTTPERFQTAAQMARVWRNECLRVLYDRLIDTADRKFIDDKMLSLTNDQPTLKPHVEIIFRQPSLFGDYRTALDIGEAKIYEDIQDYDAAKALFDEILQEYNEQYARMNLVLFEDALEHLTRIHRVIRMDKGNALLVGVGGSGKSSLTRLATFSAGCEIFEIKLSRGYNESSFREDLKILYNKLGIENKKIVFMFGDQHVAEEGFLELINNMLTTGIVPALFVDEEREAIIGNIREEAMKNGASPAKESIWQYFVTKCSVNLHVVLCMSPTGDTLRTRCRNFPGLINNAIIDWFLPWPEQALYAVSTSLLSEDNEFIPKQHRQAIVTHMVMVHQSVEHYSEQFAKKLRRHNFTTPKNYLDFISTYLKLLERKNKENLAQQQRLAGGLEKIDEAQVELKELDARLQVQRKEVLKRSEECQKLLAEIAEKTASAREMEGEAIVKKKSLDVKQAEISIKKGEADIELAAALPALEEARKAVKEITNNQVAEIRGFKQPAVSVATVCRSVLAILRPQSADTWAECQAMMADVGFLKQLLEVPIEKLSQTTERKLRTILEMLEESLLKEVNNVIPDPDKKNELLLELMKKKSQAGAGMLKYSQNVLNCVRVYRVVKPKSDLVIRLQAEAKRATDELNSTQQQISLLQKTLADLNKTYEDAMEKKRVIEEETAIMERRKIAADKLISGLSSEKQRWNNDLEELKHKLLRLLGDTLICASFLAYVGAFTFEFRHELLRELWEKDLLEKNVPLSQPIRLDELLTSDVEISKWTSEGLPPDELSVQNGILTTQSSRFPYCIDPQQQALKWIKKREEKSNLKILTFHDNDFLKHLEMSIKYGFPILFQDCDEYIDPVIDNVLEKNVRGIEGRQFVVLGDKEVDYDPSFRLYLTSKLPNPRLTPAHFGKSMVINYTVTLKGLEDQLLAVIVKNERRELEEQRERLIQEMSINKKLLKDLEDALLRELSNSTGNMLDNVELISTLEETKSKADEVNEKLRLALKTSKDIEKLRDGYRPAAKRGAILFFVLSEMSLINTMYQYSLTSYLDVFEFSLRKSIPDANLERRLKNIMNTLTLNMYNYGCTGIFEKHKLLFSFDITIKLEQDRGNLTQDELDFFIKGNISLEKSKRKKPFAWLHDQTWEDCVRLARDFTTEFATLLDDVEHNENAWKKWVDSDAPEQAGNFPMGYGQRLSAFQMLMLLRCFRVDRIYLAITQYVTVVMGDQFVTPPVIHFEAIWEQSTPLSPIIFILSPGSDPTTDLIKLAERSEFGVSKVKLLAMGQGQEKVAINLIEQSVSRGYWLMLQNCHLLVKWLIDLEKHLDKLSKPHPDFRLWLTTEPTPKFPIGILQRSLKVVTEPPNGLKLNLRNTYFKIPAQSLNQCPHEAFQSLVFVLAFFHAVVQERRKYDKIGWNVSYDFNESDFRVCMQILDTYLSKAFANNDTNIPWDSLKYLIGEVMYGGRAIDNYDRIVLNTYMNEYMGDFIFDTFQPFYFHRTEETAYYIPTANKEQAPPSGLPIKEVALEYIESLPLTNTPEVFGLHPNAEIGYYTKAARDLWEQLIELQPQSAEASGGMSRDEYIDNTASDIFKRIPQPYDTAKVWKKFGGEAISPTSVVLLQELDRFNSLASTMSKSLTTLRRALKGEVGMSNELEDLSRALYNGQLPPVWRRLAPATKKNLATWMDHFLRRNQLYSGWINDGEPNVVWLSGLHIPGSYLTALVQATCRKNGWPLDKSTLYTQVTEWETAEDVNERAHQGCFITGLYLEGASWDTHKGCLTRQKPKVLIQELPVMKVIPIESHKLKLQNTYQCPVYVTSDRRNAMSVGLVFQADLSTHEHISKWVLQGVCLILNTD</sequence>
<dbReference type="FunFam" id="1.10.8.720:FF:000005">
    <property type="entry name" value="Dynein axonemal heavy chain 10"/>
    <property type="match status" value="1"/>
</dbReference>
<keyword evidence="6" id="KW-0493">Microtubule</keyword>
<protein>
    <recommendedName>
        <fullName evidence="23">Kinesin motor domain-containing protein</fullName>
    </recommendedName>
</protein>
<evidence type="ECO:0000256" key="19">
    <source>
        <dbReference type="ARBA" id="ARBA00061030"/>
    </source>
</evidence>
<evidence type="ECO:0000256" key="13">
    <source>
        <dbReference type="ARBA" id="ARBA00023054"/>
    </source>
</evidence>
<dbReference type="InterPro" id="IPR041658">
    <property type="entry name" value="AAA_lid_11"/>
</dbReference>
<dbReference type="Gene3D" id="1.20.920.30">
    <property type="match status" value="1"/>
</dbReference>
<dbReference type="FunFam" id="1.20.140.100:FF:000001">
    <property type="entry name" value="dynein heavy chain 17, axonemal"/>
    <property type="match status" value="1"/>
</dbReference>
<dbReference type="FunFam" id="3.40.50.300:FF:002141">
    <property type="entry name" value="Dynein heavy chain"/>
    <property type="match status" value="1"/>
</dbReference>
<feature type="coiled-coil region" evidence="21">
    <location>
        <begin position="3139"/>
        <end position="3229"/>
    </location>
</feature>
<evidence type="ECO:0000256" key="6">
    <source>
        <dbReference type="ARBA" id="ARBA00022701"/>
    </source>
</evidence>
<evidence type="ECO:0000256" key="5">
    <source>
        <dbReference type="ARBA" id="ARBA00022618"/>
    </source>
</evidence>
<comment type="similarity">
    <text evidence="19">Belongs to the TRAFAC class myosin-kinesin ATPase superfamily. Kinesin family. KIN-13 subfamily.</text>
</comment>
<dbReference type="Pfam" id="PF18199">
    <property type="entry name" value="Dynein_C"/>
    <property type="match status" value="1"/>
</dbReference>
<dbReference type="InterPro" id="IPR043157">
    <property type="entry name" value="Dynein_AAA1S"/>
</dbReference>
<dbReference type="Pfam" id="PF12780">
    <property type="entry name" value="AAA_8"/>
    <property type="match status" value="1"/>
</dbReference>
<dbReference type="InterPro" id="IPR024317">
    <property type="entry name" value="Dynein_heavy_chain_D4_dom"/>
</dbReference>
<keyword evidence="12" id="KW-0243">Dynein</keyword>
<evidence type="ECO:0000313" key="24">
    <source>
        <dbReference type="EMBL" id="CAF3637290.1"/>
    </source>
</evidence>
<evidence type="ECO:0000256" key="10">
    <source>
        <dbReference type="ARBA" id="ARBA00022840"/>
    </source>
</evidence>
<dbReference type="InterPro" id="IPR019821">
    <property type="entry name" value="Kinesin_motor_CS"/>
</dbReference>
<dbReference type="PANTHER" id="PTHR22878">
    <property type="entry name" value="DYNEIN HEAVY CHAIN 6, AXONEMAL-LIKE-RELATED"/>
    <property type="match status" value="1"/>
</dbReference>
<feature type="coiled-coil region" evidence="21">
    <location>
        <begin position="3439"/>
        <end position="3515"/>
    </location>
</feature>
<feature type="coiled-coil region" evidence="21">
    <location>
        <begin position="902"/>
        <end position="936"/>
    </location>
</feature>
<dbReference type="GO" id="GO:0051301">
    <property type="term" value="P:cell division"/>
    <property type="evidence" value="ECO:0007669"/>
    <property type="project" value="UniProtKB-KW"/>
</dbReference>
<dbReference type="GO" id="GO:0005858">
    <property type="term" value="C:axonemal dynein complex"/>
    <property type="evidence" value="ECO:0007669"/>
    <property type="project" value="UniProtKB-ARBA"/>
</dbReference>
<dbReference type="FunFam" id="3.20.180.20:FF:000001">
    <property type="entry name" value="Dynein axonemal heavy chain 5"/>
    <property type="match status" value="1"/>
</dbReference>
<dbReference type="FunFam" id="3.40.50.300:FF:000049">
    <property type="entry name" value="Dynein, axonemal, heavy chain 5"/>
    <property type="match status" value="1"/>
</dbReference>
<dbReference type="Gene3D" id="1.20.58.1120">
    <property type="match status" value="1"/>
</dbReference>
<evidence type="ECO:0000256" key="21">
    <source>
        <dbReference type="SAM" id="Coils"/>
    </source>
</evidence>
<dbReference type="Gene3D" id="3.20.180.20">
    <property type="entry name" value="Dynein heavy chain, N-terminal domain 2"/>
    <property type="match status" value="1"/>
</dbReference>
<evidence type="ECO:0000256" key="7">
    <source>
        <dbReference type="ARBA" id="ARBA00022737"/>
    </source>
</evidence>
<name>A0A818Q8E7_9BILA</name>
<dbReference type="EMBL" id="CAJNYV010004044">
    <property type="protein sequence ID" value="CAF3637290.1"/>
    <property type="molecule type" value="Genomic_DNA"/>
</dbReference>
<dbReference type="SMART" id="SM00129">
    <property type="entry name" value="KISc"/>
    <property type="match status" value="1"/>
</dbReference>
<keyword evidence="14" id="KW-0969">Cilium</keyword>
<feature type="coiled-coil region" evidence="21">
    <location>
        <begin position="2905"/>
        <end position="2960"/>
    </location>
</feature>
<dbReference type="InterPro" id="IPR041589">
    <property type="entry name" value="DNAH3_AAA_lid_1"/>
</dbReference>
<dbReference type="InterPro" id="IPR041466">
    <property type="entry name" value="Dynein_AAA5_ext"/>
</dbReference>
<accession>A0A818Q8E7</accession>
<keyword evidence="5" id="KW-0132">Cell division</keyword>
<dbReference type="Gene3D" id="1.20.140.100">
    <property type="entry name" value="Dynein heavy chain, N-terminal domain 2"/>
    <property type="match status" value="1"/>
</dbReference>
<keyword evidence="8 20" id="KW-0547">Nucleotide-binding</keyword>
<comment type="subcellular location">
    <subcellularLocation>
        <location evidence="1">Cell projection</location>
        <location evidence="1">Cilium</location>
        <location evidence="1">Flagellum</location>
    </subcellularLocation>
    <subcellularLocation>
        <location evidence="2">Cytoplasm</location>
        <location evidence="2">Cytoskeleton</location>
        <location evidence="2">Cilium axoneme</location>
    </subcellularLocation>
</comment>
<comment type="caution">
    <text evidence="24">The sequence shown here is derived from an EMBL/GenBank/DDBJ whole genome shotgun (WGS) entry which is preliminary data.</text>
</comment>
<gene>
    <name evidence="24" type="ORF">KIK155_LOCUS22727</name>
</gene>
<dbReference type="InterPro" id="IPR042222">
    <property type="entry name" value="Dynein_2_N"/>
</dbReference>
<keyword evidence="17" id="KW-0966">Cell projection</keyword>
<evidence type="ECO:0000256" key="4">
    <source>
        <dbReference type="ARBA" id="ARBA00022490"/>
    </source>
</evidence>
<dbReference type="FunFam" id="1.10.8.1220:FF:000001">
    <property type="entry name" value="Dynein axonemal heavy chain 5"/>
    <property type="match status" value="1"/>
</dbReference>
<dbReference type="InterPro" id="IPR035706">
    <property type="entry name" value="AAA_9"/>
</dbReference>
<feature type="compositionally biased region" description="Polar residues" evidence="22">
    <location>
        <begin position="621"/>
        <end position="632"/>
    </location>
</feature>
<dbReference type="Pfam" id="PF00225">
    <property type="entry name" value="Kinesin"/>
    <property type="match status" value="1"/>
</dbReference>
<dbReference type="PANTHER" id="PTHR22878:SF63">
    <property type="entry name" value="DYNEIN AXONEMAL HEAVY CHAIN 10"/>
    <property type="match status" value="1"/>
</dbReference>
<dbReference type="Pfam" id="PF17857">
    <property type="entry name" value="AAA_lid_1"/>
    <property type="match status" value="1"/>
</dbReference>
<dbReference type="GO" id="GO:0008569">
    <property type="term" value="F:minus-end-directed microtubule motor activity"/>
    <property type="evidence" value="ECO:0007669"/>
    <property type="project" value="InterPro"/>
</dbReference>
<dbReference type="GO" id="GO:0045505">
    <property type="term" value="F:dynein intermediate chain binding"/>
    <property type="evidence" value="ECO:0007669"/>
    <property type="project" value="InterPro"/>
</dbReference>
<dbReference type="Gene3D" id="3.40.50.300">
    <property type="entry name" value="P-loop containing nucleotide triphosphate hydrolases"/>
    <property type="match status" value="5"/>
</dbReference>
<evidence type="ECO:0000313" key="25">
    <source>
        <dbReference type="Proteomes" id="UP000663865"/>
    </source>
</evidence>
<dbReference type="SUPFAM" id="SSF52540">
    <property type="entry name" value="P-loop containing nucleoside triphosphate hydrolases"/>
    <property type="match status" value="5"/>
</dbReference>
<dbReference type="GO" id="GO:0097729">
    <property type="term" value="C:9+2 motile cilium"/>
    <property type="evidence" value="ECO:0007669"/>
    <property type="project" value="UniProtKB-ARBA"/>
</dbReference>
<dbReference type="FunFam" id="1.10.472.130:FF:000010">
    <property type="entry name" value="Dynein axonemal heavy chain 10"/>
    <property type="match status" value="1"/>
</dbReference>
<keyword evidence="9" id="KW-0498">Mitosis</keyword>
<dbReference type="FunFam" id="3.10.490.20:FF:000006">
    <property type="entry name" value="Dynein axonemal heavy chain 10"/>
    <property type="match status" value="1"/>
</dbReference>
<dbReference type="InterPro" id="IPR003593">
    <property type="entry name" value="AAA+_ATPase"/>
</dbReference>
<dbReference type="PROSITE" id="PS00411">
    <property type="entry name" value="KINESIN_MOTOR_1"/>
    <property type="match status" value="1"/>
</dbReference>
<dbReference type="Pfam" id="PF18198">
    <property type="entry name" value="AAA_lid_11"/>
    <property type="match status" value="1"/>
</dbReference>
<dbReference type="CDD" id="cd01367">
    <property type="entry name" value="KISc_KIF2_like"/>
    <property type="match status" value="1"/>
</dbReference>
<dbReference type="Gene3D" id="1.10.8.1220">
    <property type="match status" value="1"/>
</dbReference>
<comment type="similarity">
    <text evidence="3">Belongs to the dynein heavy chain family.</text>
</comment>
<dbReference type="FunFam" id="3.40.50.300:FF:001855">
    <property type="entry name" value="Dynein axonemal heavy chain 10"/>
    <property type="match status" value="1"/>
</dbReference>
<evidence type="ECO:0000256" key="3">
    <source>
        <dbReference type="ARBA" id="ARBA00008887"/>
    </source>
</evidence>
<keyword evidence="4" id="KW-0963">Cytoplasm</keyword>
<dbReference type="Proteomes" id="UP000663865">
    <property type="component" value="Unassembled WGS sequence"/>
</dbReference>
<dbReference type="FunFam" id="3.40.850.10:FF:000012">
    <property type="entry name" value="Kinesin-like protein"/>
    <property type="match status" value="1"/>
</dbReference>
<evidence type="ECO:0000256" key="22">
    <source>
        <dbReference type="SAM" id="MobiDB-lite"/>
    </source>
</evidence>
<dbReference type="Gene3D" id="1.20.920.20">
    <property type="match status" value="1"/>
</dbReference>
<evidence type="ECO:0000256" key="12">
    <source>
        <dbReference type="ARBA" id="ARBA00023017"/>
    </source>
</evidence>
<keyword evidence="15 20" id="KW-0505">Motor protein</keyword>
<dbReference type="Pfam" id="PF22923">
    <property type="entry name" value="KIF2A-like_1st"/>
    <property type="match status" value="1"/>
</dbReference>
<dbReference type="InterPro" id="IPR054473">
    <property type="entry name" value="KIF2A-like_N"/>
</dbReference>
<dbReference type="InterPro" id="IPR001752">
    <property type="entry name" value="Kinesin_motor_dom"/>
</dbReference>
<dbReference type="Gene3D" id="1.10.8.720">
    <property type="entry name" value="Region D6 of dynein motor"/>
    <property type="match status" value="1"/>
</dbReference>
<dbReference type="SMART" id="SM00382">
    <property type="entry name" value="AAA"/>
    <property type="match status" value="4"/>
</dbReference>
<evidence type="ECO:0000256" key="16">
    <source>
        <dbReference type="ARBA" id="ARBA00023212"/>
    </source>
</evidence>
<dbReference type="FunFam" id="3.40.50.300:FF:000153">
    <property type="entry name" value="Dynein axonemal heavy chain 1"/>
    <property type="match status" value="1"/>
</dbReference>
<dbReference type="Gene3D" id="1.10.472.130">
    <property type="match status" value="1"/>
</dbReference>
<dbReference type="InterPro" id="IPR024743">
    <property type="entry name" value="Dynein_HC_stalk"/>
</dbReference>
<evidence type="ECO:0000256" key="11">
    <source>
        <dbReference type="ARBA" id="ARBA00022846"/>
    </source>
</evidence>
<evidence type="ECO:0000256" key="17">
    <source>
        <dbReference type="ARBA" id="ARBA00023273"/>
    </source>
</evidence>
<dbReference type="InterPro" id="IPR042219">
    <property type="entry name" value="AAA_lid_11_sf"/>
</dbReference>
<dbReference type="Gene3D" id="3.40.850.10">
    <property type="entry name" value="Kinesin motor domain"/>
    <property type="match status" value="1"/>
</dbReference>
<dbReference type="GO" id="GO:0008017">
    <property type="term" value="F:microtubule binding"/>
    <property type="evidence" value="ECO:0007669"/>
    <property type="project" value="InterPro"/>
</dbReference>
<dbReference type="FunFam" id="1.20.58.1120:FF:000008">
    <property type="entry name" value="Dynein heavy chain 10, axonemal"/>
    <property type="match status" value="1"/>
</dbReference>
<dbReference type="GO" id="GO:0051959">
    <property type="term" value="F:dynein light intermediate chain binding"/>
    <property type="evidence" value="ECO:0007669"/>
    <property type="project" value="InterPro"/>
</dbReference>
<evidence type="ECO:0000256" key="1">
    <source>
        <dbReference type="ARBA" id="ARBA00004230"/>
    </source>
</evidence>
<dbReference type="Pfam" id="PF12781">
    <property type="entry name" value="AAA_9"/>
    <property type="match status" value="1"/>
</dbReference>
<feature type="region of interest" description="Disordered" evidence="22">
    <location>
        <begin position="742"/>
        <end position="774"/>
    </location>
</feature>
<dbReference type="InterPro" id="IPR035699">
    <property type="entry name" value="AAA_6"/>
</dbReference>
<reference evidence="24" key="1">
    <citation type="submission" date="2021-02" db="EMBL/GenBank/DDBJ databases">
        <authorList>
            <person name="Nowell W R."/>
        </authorList>
    </citation>
    <scope>NUCLEOTIDE SEQUENCE</scope>
</reference>
<dbReference type="Pfam" id="PF12777">
    <property type="entry name" value="MT"/>
    <property type="match status" value="1"/>
</dbReference>
<evidence type="ECO:0000256" key="14">
    <source>
        <dbReference type="ARBA" id="ARBA00023069"/>
    </source>
</evidence>
<feature type="region of interest" description="Disordered" evidence="22">
    <location>
        <begin position="76"/>
        <end position="140"/>
    </location>
</feature>
<dbReference type="GO" id="GO:0007018">
    <property type="term" value="P:microtubule-based movement"/>
    <property type="evidence" value="ECO:0007669"/>
    <property type="project" value="InterPro"/>
</dbReference>
<evidence type="ECO:0000259" key="23">
    <source>
        <dbReference type="PROSITE" id="PS50067"/>
    </source>
</evidence>
<dbReference type="Gene3D" id="1.10.8.710">
    <property type="match status" value="1"/>
</dbReference>
<dbReference type="Pfam" id="PF03028">
    <property type="entry name" value="Dynein_heavy"/>
    <property type="match status" value="1"/>
</dbReference>
<dbReference type="FunFam" id="3.40.50.300:FF:000044">
    <property type="entry name" value="Dynein heavy chain 5, axonemal"/>
    <property type="match status" value="1"/>
</dbReference>
<dbReference type="Pfam" id="PF08393">
    <property type="entry name" value="DHC_N2"/>
    <property type="match status" value="1"/>
</dbReference>
<dbReference type="Pfam" id="PF12774">
    <property type="entry name" value="AAA_6"/>
    <property type="match status" value="1"/>
</dbReference>
<evidence type="ECO:0000256" key="9">
    <source>
        <dbReference type="ARBA" id="ARBA00022776"/>
    </source>
</evidence>
<dbReference type="InterPro" id="IPR036961">
    <property type="entry name" value="Kinesin_motor_dom_sf"/>
</dbReference>
<dbReference type="InterPro" id="IPR041228">
    <property type="entry name" value="Dynein_C"/>
</dbReference>
<dbReference type="FunFam" id="1.10.287.2620:FF:000002">
    <property type="entry name" value="Dynein heavy chain 2, axonemal"/>
    <property type="match status" value="1"/>
</dbReference>
<dbReference type="Pfam" id="PF17852">
    <property type="entry name" value="Dynein_AAA_lid"/>
    <property type="match status" value="1"/>
</dbReference>
<dbReference type="InterPro" id="IPR027417">
    <property type="entry name" value="P-loop_NTPase"/>
</dbReference>
<dbReference type="InterPro" id="IPR043160">
    <property type="entry name" value="Dynein_C_barrel"/>
</dbReference>
<evidence type="ECO:0000256" key="20">
    <source>
        <dbReference type="PROSITE-ProRule" id="PRU00283"/>
    </source>
</evidence>
<dbReference type="Gene3D" id="1.10.287.2620">
    <property type="match status" value="1"/>
</dbReference>
<keyword evidence="18" id="KW-0131">Cell cycle</keyword>
<dbReference type="InterPro" id="IPR042228">
    <property type="entry name" value="Dynein_linker_3"/>
</dbReference>
<dbReference type="Pfam" id="PF12775">
    <property type="entry name" value="AAA_7"/>
    <property type="match status" value="1"/>
</dbReference>
<dbReference type="GO" id="GO:0005524">
    <property type="term" value="F:ATP binding"/>
    <property type="evidence" value="ECO:0007669"/>
    <property type="project" value="UniProtKB-UniRule"/>
</dbReference>
<dbReference type="Gene3D" id="3.10.490.20">
    <property type="match status" value="1"/>
</dbReference>
<feature type="binding site" evidence="20">
    <location>
        <begin position="321"/>
        <end position="328"/>
    </location>
    <ligand>
        <name>ATP</name>
        <dbReference type="ChEBI" id="CHEBI:30616"/>
    </ligand>
</feature>
<dbReference type="FunFam" id="1.20.920.30:FF:000007">
    <property type="entry name" value="Dynein axonemal heavy chain 10"/>
    <property type="match status" value="1"/>
</dbReference>
<dbReference type="FunFam" id="1.20.1270.280:FF:000005">
    <property type="entry name" value="Dynein axonemal heavy chain 10"/>
    <property type="match status" value="1"/>
</dbReference>
<evidence type="ECO:0000256" key="18">
    <source>
        <dbReference type="ARBA" id="ARBA00023306"/>
    </source>
</evidence>
<keyword evidence="11" id="KW-0282">Flagellum</keyword>
<feature type="domain" description="Kinesin motor" evidence="23">
    <location>
        <begin position="231"/>
        <end position="562"/>
    </location>
</feature>
<feature type="compositionally biased region" description="Acidic residues" evidence="22">
    <location>
        <begin position="590"/>
        <end position="600"/>
    </location>
</feature>
<dbReference type="Gene3D" id="6.10.140.1060">
    <property type="match status" value="1"/>
</dbReference>
<feature type="coiled-coil region" evidence="21">
    <location>
        <begin position="1050"/>
        <end position="1104"/>
    </location>
</feature>
<organism evidence="24 25">
    <name type="scientific">Rotaria socialis</name>
    <dbReference type="NCBI Taxonomy" id="392032"/>
    <lineage>
        <taxon>Eukaryota</taxon>
        <taxon>Metazoa</taxon>
        <taxon>Spiralia</taxon>
        <taxon>Gnathifera</taxon>
        <taxon>Rotifera</taxon>
        <taxon>Eurotatoria</taxon>
        <taxon>Bdelloidea</taxon>
        <taxon>Philodinida</taxon>
        <taxon>Philodinidae</taxon>
        <taxon>Rotaria</taxon>
    </lineage>
</organism>